<keyword evidence="2" id="KW-1185">Reference proteome</keyword>
<dbReference type="EMBL" id="LJHD01000165">
    <property type="protein sequence ID" value="ONI43100.1"/>
    <property type="molecule type" value="Genomic_DNA"/>
</dbReference>
<evidence type="ECO:0000313" key="1">
    <source>
        <dbReference type="EMBL" id="ONI43100.1"/>
    </source>
</evidence>
<evidence type="ECO:0000313" key="2">
    <source>
        <dbReference type="Proteomes" id="UP000188637"/>
    </source>
</evidence>
<gene>
    <name evidence="1" type="ORF">AN640_06735</name>
</gene>
<sequence length="175" mass="18724">MKLKTQDLAKIGLLSALCMVATFIKIPFGQAMIHLGSAAIFTTGILFGGKYAGFAGALGSTLFDILMGMSAYTLWSFVIKGISGLLVGTISNDKNLIIWSNKGHTYIRTMIKNIVAILIASLWTLIGYIIAWTVVLENFEVALANIPASLLSSGLGLIVAIPLSALLKKTLNKYI</sequence>
<reference evidence="1" key="1">
    <citation type="submission" date="2016-08" db="EMBL/GenBank/DDBJ databases">
        <authorList>
            <person name="Ngugi D.K."/>
            <person name="Miyake S."/>
            <person name="Stingl U."/>
        </authorList>
    </citation>
    <scope>NUCLEOTIDE SEQUENCE</scope>
    <source>
        <strain evidence="1">SCG-D08WGA-EpuloA1</strain>
    </source>
</reference>
<proteinExistence type="predicted"/>
<accession>A0ACC8XHK3</accession>
<dbReference type="Proteomes" id="UP000188637">
    <property type="component" value="Unassembled WGS sequence"/>
</dbReference>
<comment type="caution">
    <text evidence="1">The sequence shown here is derived from an EMBL/GenBank/DDBJ whole genome shotgun (WGS) entry which is preliminary data.</text>
</comment>
<protein>
    <submittedName>
        <fullName evidence="1">Uncharacterized protein</fullName>
    </submittedName>
</protein>
<organism evidence="1 2">
    <name type="scientific">Candidatus Epulonipiscium fishelsonii</name>
    <dbReference type="NCBI Taxonomy" id="77094"/>
    <lineage>
        <taxon>Bacteria</taxon>
        <taxon>Bacillati</taxon>
        <taxon>Bacillota</taxon>
        <taxon>Clostridia</taxon>
        <taxon>Lachnospirales</taxon>
        <taxon>Lachnospiraceae</taxon>
        <taxon>Candidatus Epulonipiscium</taxon>
    </lineage>
</organism>
<name>A0ACC8XHK3_9FIRM</name>